<dbReference type="InterPro" id="IPR016181">
    <property type="entry name" value="Acyl_CoA_acyltransferase"/>
</dbReference>
<reference evidence="4 5" key="1">
    <citation type="submission" date="2020-07" db="EMBL/GenBank/DDBJ databases">
        <title>The complete genome of Paracoccus pantotrophus ACCC 10489.</title>
        <authorList>
            <person name="Si Y."/>
        </authorList>
    </citation>
    <scope>NUCLEOTIDE SEQUENCE [LARGE SCALE GENOMIC DNA]</scope>
    <source>
        <strain evidence="4 5">ACCC10489</strain>
    </source>
</reference>
<evidence type="ECO:0000259" key="3">
    <source>
        <dbReference type="PROSITE" id="PS51186"/>
    </source>
</evidence>
<evidence type="ECO:0000256" key="2">
    <source>
        <dbReference type="ARBA" id="ARBA00023315"/>
    </source>
</evidence>
<dbReference type="AlphaFoldDB" id="A0A7H9BU37"/>
<dbReference type="InterPro" id="IPR000182">
    <property type="entry name" value="GNAT_dom"/>
</dbReference>
<evidence type="ECO:0000256" key="1">
    <source>
        <dbReference type="ARBA" id="ARBA00022679"/>
    </source>
</evidence>
<sequence length="239" mass="25207">MIADPDLARAFETTWPAAEYAPAGGFLVGRGRGGGGRVSSARAARPGWTEADIARAEAIQRGWNERPMFRVADDDTALALALAAQGFRHGTPTAILAADCARLIALPVPPLTAFAIWPPLAMQRDIWNDGNVSAARQAVMERVALPKTALLGRVQDRAAGAAFVALDGPVAMIHAIEVVPALRRQGVAGWLIRTAAAWAEAQGATRLALAVGRANTGARAVYDRLGFAELGGYGYWSKD</sequence>
<gene>
    <name evidence="4" type="ORF">HYQ43_11175</name>
</gene>
<dbReference type="GO" id="GO:0016747">
    <property type="term" value="F:acyltransferase activity, transferring groups other than amino-acyl groups"/>
    <property type="evidence" value="ECO:0007669"/>
    <property type="project" value="InterPro"/>
</dbReference>
<feature type="domain" description="N-acetyltransferase" evidence="3">
    <location>
        <begin position="106"/>
        <end position="239"/>
    </location>
</feature>
<dbReference type="SUPFAM" id="SSF55729">
    <property type="entry name" value="Acyl-CoA N-acyltransferases (Nat)"/>
    <property type="match status" value="1"/>
</dbReference>
<accession>A0A7H9BU37</accession>
<keyword evidence="2" id="KW-0012">Acyltransferase</keyword>
<dbReference type="Pfam" id="PF00583">
    <property type="entry name" value="Acetyltransf_1"/>
    <property type="match status" value="1"/>
</dbReference>
<dbReference type="Proteomes" id="UP000509322">
    <property type="component" value="Chromosome 2"/>
</dbReference>
<dbReference type="PROSITE" id="PS51186">
    <property type="entry name" value="GNAT"/>
    <property type="match status" value="1"/>
</dbReference>
<dbReference type="InterPro" id="IPR050832">
    <property type="entry name" value="Bact_Acetyltransf"/>
</dbReference>
<dbReference type="EMBL" id="CP058690">
    <property type="protein sequence ID" value="QLH14847.1"/>
    <property type="molecule type" value="Genomic_DNA"/>
</dbReference>
<proteinExistence type="predicted"/>
<name>A0A7H9BU37_PARPN</name>
<evidence type="ECO:0000313" key="5">
    <source>
        <dbReference type="Proteomes" id="UP000509322"/>
    </source>
</evidence>
<dbReference type="RefSeq" id="WP_024845597.1">
    <property type="nucleotide sequence ID" value="NZ_CP058690.1"/>
</dbReference>
<evidence type="ECO:0000313" key="4">
    <source>
        <dbReference type="EMBL" id="QLH14847.1"/>
    </source>
</evidence>
<dbReference type="PANTHER" id="PTHR43877">
    <property type="entry name" value="AMINOALKYLPHOSPHONATE N-ACETYLTRANSFERASE-RELATED-RELATED"/>
    <property type="match status" value="1"/>
</dbReference>
<protein>
    <submittedName>
        <fullName evidence="4">GNAT family N-acetyltransferase</fullName>
    </submittedName>
</protein>
<organism evidence="4 5">
    <name type="scientific">Paracoccus pantotrophus</name>
    <name type="common">Thiosphaera pantotropha</name>
    <dbReference type="NCBI Taxonomy" id="82367"/>
    <lineage>
        <taxon>Bacteria</taxon>
        <taxon>Pseudomonadati</taxon>
        <taxon>Pseudomonadota</taxon>
        <taxon>Alphaproteobacteria</taxon>
        <taxon>Rhodobacterales</taxon>
        <taxon>Paracoccaceae</taxon>
        <taxon>Paracoccus</taxon>
    </lineage>
</organism>
<dbReference type="PANTHER" id="PTHR43877:SF1">
    <property type="entry name" value="ACETYLTRANSFERASE"/>
    <property type="match status" value="1"/>
</dbReference>
<dbReference type="Gene3D" id="3.40.630.30">
    <property type="match status" value="1"/>
</dbReference>
<keyword evidence="1 4" id="KW-0808">Transferase</keyword>